<comment type="similarity">
    <text evidence="2">Belongs to the methyl-accepting chemotaxis (MCP) protein family.</text>
</comment>
<dbReference type="PANTHER" id="PTHR32089">
    <property type="entry name" value="METHYL-ACCEPTING CHEMOTAXIS PROTEIN MCPB"/>
    <property type="match status" value="1"/>
</dbReference>
<dbReference type="PANTHER" id="PTHR32089:SF112">
    <property type="entry name" value="LYSOZYME-LIKE PROTEIN-RELATED"/>
    <property type="match status" value="1"/>
</dbReference>
<dbReference type="Proteomes" id="UP000183954">
    <property type="component" value="Unassembled WGS sequence"/>
</dbReference>
<dbReference type="Gene3D" id="1.10.287.950">
    <property type="entry name" value="Methyl-accepting chemotaxis protein"/>
    <property type="match status" value="1"/>
</dbReference>
<protein>
    <submittedName>
        <fullName evidence="5">Chemoreceptor zinc-binding domain-containing protein</fullName>
    </submittedName>
</protein>
<dbReference type="Pfam" id="PF00015">
    <property type="entry name" value="MCPsignal"/>
    <property type="match status" value="1"/>
</dbReference>
<evidence type="ECO:0000256" key="1">
    <source>
        <dbReference type="ARBA" id="ARBA00023224"/>
    </source>
</evidence>
<keyword evidence="1 3" id="KW-0807">Transducer</keyword>
<keyword evidence="6" id="KW-1185">Reference proteome</keyword>
<proteinExistence type="inferred from homology"/>
<dbReference type="PROSITE" id="PS50111">
    <property type="entry name" value="CHEMOTAXIS_TRANSDUC_2"/>
    <property type="match status" value="1"/>
</dbReference>
<dbReference type="Gene3D" id="1.20.120.30">
    <property type="entry name" value="Aspartate receptor, ligand-binding domain"/>
    <property type="match status" value="1"/>
</dbReference>
<dbReference type="STRING" id="1121420.SAMN02746098_01572"/>
<sequence length="512" mass="56968">MRSRVGNVLNLFSKKPPCEESTFIFNYVEEKLQGINAVEPKVEYPIHRKMISYFIKLFDNERQMALSSKKLLTIAATLSNFDVNMSHIAHQLIDFAKKMSLLSESNLAVVEQTNAGMSEVNSTVERTSTTLSQLSDASKDLVQNNYLSLNQLTEVNELKDKVMLDANIMSEKIAQLVEMANRVNEIVQGVGDIAEQTNLLALNASIEAARAGENGRGFSVVAEEIRKLADDTKRSLEGMKSFVGNIQTAAKEGKQSMNNTMALTKKMSLKIDNITDTMGKNVEMLKTTINDVQFINQSMEGIKTATSEINQAMDVSSRDAEELTMMTQIIHRDALASAESAKEIAKIDDEISTIVREQMNSLKGSSNALNNQEFLDTISDAKKAHANWLDNFRRMVDDMAIYPLQTDGSKCAFGHFYHAVQITNSIIAEDWEKIEAFHNEFHRIGQIGIEAVKANQQVRAQESYSRAEVLSRSIFGQLDKVAALVEDMTTKGIRLFGSNLSDHSCDKECAGC</sequence>
<dbReference type="Pfam" id="PF13682">
    <property type="entry name" value="CZB"/>
    <property type="match status" value="1"/>
</dbReference>
<gene>
    <name evidence="5" type="ORF">SAMN02746098_01572</name>
</gene>
<dbReference type="GO" id="GO:0006935">
    <property type="term" value="P:chemotaxis"/>
    <property type="evidence" value="ECO:0007669"/>
    <property type="project" value="InterPro"/>
</dbReference>
<evidence type="ECO:0000259" key="4">
    <source>
        <dbReference type="PROSITE" id="PS50111"/>
    </source>
</evidence>
<evidence type="ECO:0000256" key="2">
    <source>
        <dbReference type="ARBA" id="ARBA00029447"/>
    </source>
</evidence>
<dbReference type="InterPro" id="IPR025991">
    <property type="entry name" value="Chemoreceptor_zinc-bind_dom"/>
</dbReference>
<feature type="domain" description="Methyl-accepting transducer" evidence="4">
    <location>
        <begin position="81"/>
        <end position="324"/>
    </location>
</feature>
<dbReference type="AlphaFoldDB" id="A0A1M5WDX1"/>
<evidence type="ECO:0000313" key="5">
    <source>
        <dbReference type="EMBL" id="SHH85617.1"/>
    </source>
</evidence>
<dbReference type="OrthoDB" id="9816519at2"/>
<dbReference type="SMART" id="SM00283">
    <property type="entry name" value="MA"/>
    <property type="match status" value="1"/>
</dbReference>
<dbReference type="InterPro" id="IPR004089">
    <property type="entry name" value="MCPsignal_dom"/>
</dbReference>
<evidence type="ECO:0000256" key="3">
    <source>
        <dbReference type="PROSITE-ProRule" id="PRU00284"/>
    </source>
</evidence>
<reference evidence="6" key="1">
    <citation type="submission" date="2016-11" db="EMBL/GenBank/DDBJ databases">
        <authorList>
            <person name="Varghese N."/>
            <person name="Submissions S."/>
        </authorList>
    </citation>
    <scope>NUCLEOTIDE SEQUENCE [LARGE SCALE GENOMIC DNA]</scope>
    <source>
        <strain evidence="6">DSM 15449</strain>
    </source>
</reference>
<organism evidence="5 6">
    <name type="scientific">Desulfosporosinus lacus DSM 15449</name>
    <dbReference type="NCBI Taxonomy" id="1121420"/>
    <lineage>
        <taxon>Bacteria</taxon>
        <taxon>Bacillati</taxon>
        <taxon>Bacillota</taxon>
        <taxon>Clostridia</taxon>
        <taxon>Eubacteriales</taxon>
        <taxon>Desulfitobacteriaceae</taxon>
        <taxon>Desulfosporosinus</taxon>
    </lineage>
</organism>
<name>A0A1M5WDX1_9FIRM</name>
<dbReference type="GO" id="GO:0016020">
    <property type="term" value="C:membrane"/>
    <property type="evidence" value="ECO:0007669"/>
    <property type="project" value="InterPro"/>
</dbReference>
<keyword evidence="5" id="KW-0675">Receptor</keyword>
<dbReference type="SUPFAM" id="SSF58104">
    <property type="entry name" value="Methyl-accepting chemotaxis protein (MCP) signaling domain"/>
    <property type="match status" value="1"/>
</dbReference>
<dbReference type="EMBL" id="FQXJ01000005">
    <property type="protein sequence ID" value="SHH85617.1"/>
    <property type="molecule type" value="Genomic_DNA"/>
</dbReference>
<dbReference type="PRINTS" id="PR00260">
    <property type="entry name" value="CHEMTRNSDUCR"/>
</dbReference>
<dbReference type="GO" id="GO:0007165">
    <property type="term" value="P:signal transduction"/>
    <property type="evidence" value="ECO:0007669"/>
    <property type="project" value="UniProtKB-KW"/>
</dbReference>
<evidence type="ECO:0000313" key="6">
    <source>
        <dbReference type="Proteomes" id="UP000183954"/>
    </source>
</evidence>
<dbReference type="InterPro" id="IPR004090">
    <property type="entry name" value="Chemotax_Me-accpt_rcpt"/>
</dbReference>
<dbReference type="RefSeq" id="WP_073029137.1">
    <property type="nucleotide sequence ID" value="NZ_FQXJ01000005.1"/>
</dbReference>
<accession>A0A1M5WDX1</accession>
<dbReference type="GO" id="GO:0004888">
    <property type="term" value="F:transmembrane signaling receptor activity"/>
    <property type="evidence" value="ECO:0007669"/>
    <property type="project" value="InterPro"/>
</dbReference>